<evidence type="ECO:0000313" key="2">
    <source>
        <dbReference type="EMBL" id="BFD46102.1"/>
    </source>
</evidence>
<accession>A0AAT9G8H2</accession>
<evidence type="ECO:0000313" key="1">
    <source>
        <dbReference type="EMBL" id="BFD46089.1"/>
    </source>
</evidence>
<dbReference type="EMBL" id="AP029170">
    <property type="protein sequence ID" value="BFD46102.1"/>
    <property type="molecule type" value="Genomic_DNA"/>
</dbReference>
<name>A0AAT9G8H2_9RICK</name>
<organism evidence="1">
    <name type="scientific">Candidatus Tisiphia endosymbiont of Sergentomyia squamirostris</name>
    <dbReference type="NCBI Taxonomy" id="3113639"/>
    <lineage>
        <taxon>Bacteria</taxon>
        <taxon>Pseudomonadati</taxon>
        <taxon>Pseudomonadota</taxon>
        <taxon>Alphaproteobacteria</taxon>
        <taxon>Rickettsiales</taxon>
        <taxon>Rickettsiaceae</taxon>
        <taxon>Rickettsieae</taxon>
        <taxon>Candidatus Tisiphia</taxon>
    </lineage>
</organism>
<reference evidence="1" key="1">
    <citation type="submission" date="2024-01" db="EMBL/GenBank/DDBJ databases">
        <title>Sequencing the genomes of a sandfly, Sergentomyia squamirostris, and its two endosymbionts.</title>
        <authorList>
            <person name="Itokawa K."/>
            <person name="Sanjoba C."/>
        </authorList>
    </citation>
    <scope>NUCLEOTIDE SEQUENCE</scope>
    <source>
        <strain evidence="1">RiSSQ</strain>
    </source>
</reference>
<sequence>MAQVIHTLPKVSSQFINNFTSWEAETKKEITDNNIGDFIQHIVDKLIVKCKEKGLSKELLEFIACEMDMDFSKTTHKQQKVFAEANYSH</sequence>
<proteinExistence type="predicted"/>
<protein>
    <submittedName>
        <fullName evidence="1">Uncharacterized protein</fullName>
    </submittedName>
</protein>
<dbReference type="EMBL" id="AP029170">
    <property type="protein sequence ID" value="BFD46089.1"/>
    <property type="molecule type" value="Genomic_DNA"/>
</dbReference>
<gene>
    <name evidence="1" type="ORF">DMENIID0002_07350</name>
    <name evidence="2" type="ORF">DMENIID0002_07480</name>
</gene>
<dbReference type="AlphaFoldDB" id="A0AAT9G8H2"/>